<dbReference type="EMBL" id="CAXAMM010043607">
    <property type="protein sequence ID" value="CAK9110902.1"/>
    <property type="molecule type" value="Genomic_DNA"/>
</dbReference>
<reference evidence="1 2" key="1">
    <citation type="submission" date="2024-02" db="EMBL/GenBank/DDBJ databases">
        <authorList>
            <person name="Chen Y."/>
            <person name="Shah S."/>
            <person name="Dougan E. K."/>
            <person name="Thang M."/>
            <person name="Chan C."/>
        </authorList>
    </citation>
    <scope>NUCLEOTIDE SEQUENCE [LARGE SCALE GENOMIC DNA]</scope>
</reference>
<dbReference type="Proteomes" id="UP001642464">
    <property type="component" value="Unassembled WGS sequence"/>
</dbReference>
<name>A0ABP0SET5_9DINO</name>
<sequence>MAYVEELAHGPYNFEVRVRAISGQTFHYYMDKFAMIGDVKQRLSKELGRKFHEMKLVSSSTSPEPDMFEKVSSFRTRGGIVDLALVINRTCRWCNLQLMDPPPNPKNPPLYHTEIGDFCGKACYAIMQRELQDPWNTFYVFGVSSEQEQLHLPYPYVDPDRRPSY</sequence>
<proteinExistence type="predicted"/>
<protein>
    <submittedName>
        <fullName evidence="1">Uncharacterized protein</fullName>
    </submittedName>
</protein>
<dbReference type="SUPFAM" id="SSF54236">
    <property type="entry name" value="Ubiquitin-like"/>
    <property type="match status" value="1"/>
</dbReference>
<comment type="caution">
    <text evidence="1">The sequence shown here is derived from an EMBL/GenBank/DDBJ whole genome shotgun (WGS) entry which is preliminary data.</text>
</comment>
<organism evidence="1 2">
    <name type="scientific">Durusdinium trenchii</name>
    <dbReference type="NCBI Taxonomy" id="1381693"/>
    <lineage>
        <taxon>Eukaryota</taxon>
        <taxon>Sar</taxon>
        <taxon>Alveolata</taxon>
        <taxon>Dinophyceae</taxon>
        <taxon>Suessiales</taxon>
        <taxon>Symbiodiniaceae</taxon>
        <taxon>Durusdinium</taxon>
    </lineage>
</organism>
<dbReference type="CDD" id="cd17039">
    <property type="entry name" value="Ubl_ubiquitin_like"/>
    <property type="match status" value="1"/>
</dbReference>
<evidence type="ECO:0000313" key="2">
    <source>
        <dbReference type="Proteomes" id="UP001642464"/>
    </source>
</evidence>
<accession>A0ABP0SET5</accession>
<gene>
    <name evidence="1" type="ORF">SCF082_LOCUS51499</name>
</gene>
<keyword evidence="2" id="KW-1185">Reference proteome</keyword>
<evidence type="ECO:0000313" key="1">
    <source>
        <dbReference type="EMBL" id="CAK9110902.1"/>
    </source>
</evidence>
<dbReference type="InterPro" id="IPR029071">
    <property type="entry name" value="Ubiquitin-like_domsf"/>
</dbReference>